<gene>
    <name evidence="1" type="ORF">H8891_00625</name>
</gene>
<protein>
    <submittedName>
        <fullName evidence="1">Uncharacterized protein</fullName>
    </submittedName>
</protein>
<dbReference type="EMBL" id="JACRWD010000001">
    <property type="protein sequence ID" value="MBC6002289.1"/>
    <property type="molecule type" value="Genomic_DNA"/>
</dbReference>
<organism evidence="1 2">
    <name type="scientific">Paeniclostridium hominis</name>
    <dbReference type="NCBI Taxonomy" id="2764329"/>
    <lineage>
        <taxon>Bacteria</taxon>
        <taxon>Bacillati</taxon>
        <taxon>Bacillota</taxon>
        <taxon>Clostridia</taxon>
        <taxon>Peptostreptococcales</taxon>
        <taxon>Peptostreptococcaceae</taxon>
        <taxon>Paeniclostridium</taxon>
    </lineage>
</organism>
<evidence type="ECO:0000313" key="1">
    <source>
        <dbReference type="EMBL" id="MBC6002289.1"/>
    </source>
</evidence>
<name>A0ABR7JZJ9_9FIRM</name>
<sequence>MSNLNFIIDDKHITNEEELHKFILEKIDLCGEEFVEDDNCRGKKHKHKHKKKQSDCKPPGPKHVHLKFMFPYKIDVACGCKQIILGVLIDCDGKPIKNPIVEFELSDHRLGNIGFSPAISFGDGCFCTTFVGERPGCGFIKMCCVGTDLDKVMHVEVRDNNYY</sequence>
<reference evidence="1 2" key="1">
    <citation type="submission" date="2020-08" db="EMBL/GenBank/DDBJ databases">
        <authorList>
            <person name="Liu C."/>
            <person name="Sun Q."/>
        </authorList>
    </citation>
    <scope>NUCLEOTIDE SEQUENCE [LARGE SCALE GENOMIC DNA]</scope>
    <source>
        <strain evidence="1 2">NSJ-45</strain>
    </source>
</reference>
<dbReference type="RefSeq" id="WP_187004777.1">
    <property type="nucleotide sequence ID" value="NZ_JACRWD010000001.1"/>
</dbReference>
<keyword evidence="2" id="KW-1185">Reference proteome</keyword>
<comment type="caution">
    <text evidence="1">The sequence shown here is derived from an EMBL/GenBank/DDBJ whole genome shotgun (WGS) entry which is preliminary data.</text>
</comment>
<accession>A0ABR7JZJ9</accession>
<evidence type="ECO:0000313" key="2">
    <source>
        <dbReference type="Proteomes" id="UP000611796"/>
    </source>
</evidence>
<dbReference type="Proteomes" id="UP000611796">
    <property type="component" value="Unassembled WGS sequence"/>
</dbReference>
<proteinExistence type="predicted"/>